<dbReference type="PANTHER" id="PTHR35894">
    <property type="entry name" value="GENERAL SECRETION PATHWAY PROTEIN A-RELATED"/>
    <property type="match status" value="1"/>
</dbReference>
<dbReference type="InterPro" id="IPR049945">
    <property type="entry name" value="AAA_22"/>
</dbReference>
<reference evidence="2 5" key="1">
    <citation type="submission" date="2016-02" db="EMBL/GenBank/DDBJ databases">
        <authorList>
            <person name="Nicholson A.C."/>
            <person name="Humrighouse B.W."/>
            <person name="Loparev V."/>
            <person name="Emery B."/>
            <person name="Graziano J."/>
            <person name="McQuiston J.R."/>
        </authorList>
    </citation>
    <scope>NUCLEOTIDE SEQUENCE [LARGE SCALE GENOMIC DNA]</scope>
    <source>
        <strain evidence="2 5">E6809</strain>
    </source>
</reference>
<reference evidence="4" key="2">
    <citation type="submission" date="2016-06" db="EMBL/GenBank/DDBJ databases">
        <authorList>
            <person name="Nicholson A.C."/>
        </authorList>
    </citation>
    <scope>NUCLEOTIDE SEQUENCE [LARGE SCALE GENOMIC DNA]</scope>
    <source>
        <strain evidence="4">E6809</strain>
    </source>
</reference>
<dbReference type="EMBL" id="CP014339">
    <property type="protein sequence ID" value="AQX50645.1"/>
    <property type="molecule type" value="Genomic_DNA"/>
</dbReference>
<protein>
    <recommendedName>
        <fullName evidence="1">ORC1/DEAH AAA+ ATPase domain-containing protein</fullName>
    </recommendedName>
</protein>
<reference evidence="3" key="3">
    <citation type="submission" date="2023-02" db="EMBL/GenBank/DDBJ databases">
        <title>Elizabethkingia anophelis draft genomes.</title>
        <authorList>
            <person name="Nicholson A.C."/>
            <person name="Whitney A.M."/>
            <person name="Humrighouse B.W."/>
            <person name="Villarma A."/>
            <person name="Bell M."/>
            <person name="Mcquiston J."/>
        </authorList>
    </citation>
    <scope>NUCLEOTIDE SEQUENCE</scope>
    <source>
        <strain evidence="3">B4955</strain>
    </source>
</reference>
<evidence type="ECO:0000259" key="1">
    <source>
        <dbReference type="Pfam" id="PF13401"/>
    </source>
</evidence>
<accession>A0A494J5J8</accession>
<dbReference type="Proteomes" id="UP000189738">
    <property type="component" value="Chromosome"/>
</dbReference>
<organism evidence="4">
    <name type="scientific">Elizabethkingia anophelis</name>
    <dbReference type="NCBI Taxonomy" id="1117645"/>
    <lineage>
        <taxon>Bacteria</taxon>
        <taxon>Pseudomonadati</taxon>
        <taxon>Bacteroidota</taxon>
        <taxon>Flavobacteriia</taxon>
        <taxon>Flavobacteriales</taxon>
        <taxon>Weeksellaceae</taxon>
        <taxon>Elizabethkingia</taxon>
    </lineage>
</organism>
<dbReference type="Pfam" id="PF13401">
    <property type="entry name" value="AAA_22"/>
    <property type="match status" value="1"/>
</dbReference>
<dbReference type="Proteomes" id="UP001189000">
    <property type="component" value="Unassembled WGS sequence"/>
</dbReference>
<evidence type="ECO:0000313" key="4">
    <source>
        <dbReference type="EMBL" id="OPB49209.1"/>
    </source>
</evidence>
<dbReference type="InterPro" id="IPR027417">
    <property type="entry name" value="P-loop_NTPase"/>
</dbReference>
<dbReference type="Gene3D" id="3.40.50.300">
    <property type="entry name" value="P-loop containing nucleotide triphosphate hydrolases"/>
    <property type="match status" value="1"/>
</dbReference>
<dbReference type="SUPFAM" id="SSF52540">
    <property type="entry name" value="P-loop containing nucleoside triphosphate hydrolases"/>
    <property type="match status" value="1"/>
</dbReference>
<sequence length="317" mass="36408">MNNATKQKIIAIAENFLDEKGYSANEFCQRFGIPANYFSFMRKGIQHIDVGDKKVPIDDRYYRMIAVAVDYDITETEKLWKHVDTSQSTEILAKMEDAKEYGLTSVIIGKTGAGKTYSSNAFVKSDPKNNIKITVGAMDNISDFLEKICDELKLPQVGSKSKKIKNIINELKRLNLNGRKPTLIFDECEYMKITTLANSKELYDHLNNNCGLIFLGAPEFLDKIERLKMKGKPGMAQWYRRIKFRITKLKDIDTRFHGFIEDIEDPGLVKLLQRECENYGELHDVLVPAKRESIRLSEPLTENLVRKMLNMPNIPKL</sequence>
<evidence type="ECO:0000313" key="2">
    <source>
        <dbReference type="EMBL" id="AQX50645.1"/>
    </source>
</evidence>
<dbReference type="EMBL" id="NWGY01000026">
    <property type="protein sequence ID" value="MDV3666351.1"/>
    <property type="molecule type" value="Genomic_DNA"/>
</dbReference>
<evidence type="ECO:0000313" key="3">
    <source>
        <dbReference type="EMBL" id="MDV3666351.1"/>
    </source>
</evidence>
<gene>
    <name evidence="2" type="ORF">AYC66_08140</name>
    <name evidence="4" type="ORF">BAY09_00275</name>
    <name evidence="3" type="ORF">CMU51_20075</name>
</gene>
<feature type="domain" description="ORC1/DEAH AAA+ ATPase" evidence="1">
    <location>
        <begin position="105"/>
        <end position="222"/>
    </location>
</feature>
<name>A0A494J5J8_9FLAO</name>
<proteinExistence type="predicted"/>
<dbReference type="AlphaFoldDB" id="A0A494J5J8"/>
<dbReference type="RefSeq" id="WP_078720140.1">
    <property type="nucleotide sequence ID" value="NZ_CP014339.1"/>
</dbReference>
<dbReference type="PANTHER" id="PTHR35894:SF5">
    <property type="entry name" value="MU-LIKE PROPHAGE FLUMU DNA TRANSPOSITION PROTEIN B"/>
    <property type="match status" value="1"/>
</dbReference>
<dbReference type="EMBL" id="MAHS01000009">
    <property type="protein sequence ID" value="OPB49209.1"/>
    <property type="molecule type" value="Genomic_DNA"/>
</dbReference>
<dbReference type="InterPro" id="IPR052026">
    <property type="entry name" value="ExeA_AAA_ATPase_DNA-bind"/>
</dbReference>
<evidence type="ECO:0000313" key="5">
    <source>
        <dbReference type="Proteomes" id="UP000189738"/>
    </source>
</evidence>
<dbReference type="GO" id="GO:0016887">
    <property type="term" value="F:ATP hydrolysis activity"/>
    <property type="evidence" value="ECO:0007669"/>
    <property type="project" value="InterPro"/>
</dbReference>